<dbReference type="NCBIfam" id="NF005559">
    <property type="entry name" value="PRK07231.1"/>
    <property type="match status" value="1"/>
</dbReference>
<dbReference type="STRING" id="464029.SAMN02982989_0120"/>
<proteinExistence type="inferred from homology"/>
<dbReference type="Pfam" id="PF13561">
    <property type="entry name" value="adh_short_C2"/>
    <property type="match status" value="1"/>
</dbReference>
<dbReference type="EMBL" id="FXAF01000007">
    <property type="protein sequence ID" value="SMF55995.1"/>
    <property type="molecule type" value="Genomic_DNA"/>
</dbReference>
<dbReference type="InterPro" id="IPR036291">
    <property type="entry name" value="NAD(P)-bd_dom_sf"/>
</dbReference>
<dbReference type="SUPFAM" id="SSF51735">
    <property type="entry name" value="NAD(P)-binding Rossmann-fold domains"/>
    <property type="match status" value="1"/>
</dbReference>
<dbReference type="PRINTS" id="PR00080">
    <property type="entry name" value="SDRFAMILY"/>
</dbReference>
<keyword evidence="4" id="KW-1185">Reference proteome</keyword>
<protein>
    <submittedName>
        <fullName evidence="3">3-oxoacyl-[acyl-carrier protein] reductase</fullName>
    </submittedName>
</protein>
<dbReference type="InterPro" id="IPR002347">
    <property type="entry name" value="SDR_fam"/>
</dbReference>
<dbReference type="RefSeq" id="WP_085423492.1">
    <property type="nucleotide sequence ID" value="NZ_FXAF01000007.1"/>
</dbReference>
<sequence>MKDCTAIVTGGARGIGFAIAQRLLERGAKVLLVDILEDELSASLKSLPEQTRPGAAAFGADVSIESQVQAMVNFAAEYLGSPTILINNAGISPKRNGRKQALVEIELEEWRRVMDINLTSTFLCCQAILPTMFRLGWGRIVNISSQAGKTYTDIAGTHYAASKAGMLGLTRTLAREVGPRGVTVNAICPGRIESPMVAEAGLRSREDYIGRIPVGRLGTGHDVASAVEYLVSADAGFVTGHALDVNGGLFMA</sequence>
<name>A0A1X7FNW8_9HYPH</name>
<organism evidence="3 4">
    <name type="scientific">Xaviernesmea oryzae</name>
    <dbReference type="NCBI Taxonomy" id="464029"/>
    <lineage>
        <taxon>Bacteria</taxon>
        <taxon>Pseudomonadati</taxon>
        <taxon>Pseudomonadota</taxon>
        <taxon>Alphaproteobacteria</taxon>
        <taxon>Hyphomicrobiales</taxon>
        <taxon>Rhizobiaceae</taxon>
        <taxon>Rhizobium/Agrobacterium group</taxon>
        <taxon>Xaviernesmea</taxon>
    </lineage>
</organism>
<accession>A0A1X7FNW8</accession>
<gene>
    <name evidence="3" type="ORF">SAMN02982989_0120</name>
</gene>
<keyword evidence="2" id="KW-0560">Oxidoreductase</keyword>
<evidence type="ECO:0000313" key="4">
    <source>
        <dbReference type="Proteomes" id="UP000192903"/>
    </source>
</evidence>
<dbReference type="NCBIfam" id="NF009466">
    <property type="entry name" value="PRK12826.1-2"/>
    <property type="match status" value="1"/>
</dbReference>
<comment type="similarity">
    <text evidence="1">Belongs to the short-chain dehydrogenases/reductases (SDR) family.</text>
</comment>
<evidence type="ECO:0000313" key="3">
    <source>
        <dbReference type="EMBL" id="SMF55995.1"/>
    </source>
</evidence>
<evidence type="ECO:0000256" key="1">
    <source>
        <dbReference type="ARBA" id="ARBA00006484"/>
    </source>
</evidence>
<dbReference type="GO" id="GO:0016616">
    <property type="term" value="F:oxidoreductase activity, acting on the CH-OH group of donors, NAD or NADP as acceptor"/>
    <property type="evidence" value="ECO:0007669"/>
    <property type="project" value="TreeGrafter"/>
</dbReference>
<dbReference type="FunFam" id="3.40.50.720:FF:000173">
    <property type="entry name" value="3-oxoacyl-[acyl-carrier protein] reductase"/>
    <property type="match status" value="1"/>
</dbReference>
<dbReference type="Proteomes" id="UP000192903">
    <property type="component" value="Unassembled WGS sequence"/>
</dbReference>
<dbReference type="Gene3D" id="3.40.50.720">
    <property type="entry name" value="NAD(P)-binding Rossmann-like Domain"/>
    <property type="match status" value="1"/>
</dbReference>
<evidence type="ECO:0000256" key="2">
    <source>
        <dbReference type="ARBA" id="ARBA00023002"/>
    </source>
</evidence>
<dbReference type="AlphaFoldDB" id="A0A1X7FNW8"/>
<reference evidence="4" key="1">
    <citation type="submission" date="2017-04" db="EMBL/GenBank/DDBJ databases">
        <authorList>
            <person name="Varghese N."/>
            <person name="Submissions S."/>
        </authorList>
    </citation>
    <scope>NUCLEOTIDE SEQUENCE [LARGE SCALE GENOMIC DNA]</scope>
    <source>
        <strain evidence="4">B4P</strain>
    </source>
</reference>
<dbReference type="PANTHER" id="PTHR42760:SF133">
    <property type="entry name" value="3-OXOACYL-[ACYL-CARRIER-PROTEIN] REDUCTASE"/>
    <property type="match status" value="1"/>
</dbReference>
<dbReference type="PANTHER" id="PTHR42760">
    <property type="entry name" value="SHORT-CHAIN DEHYDROGENASES/REDUCTASES FAMILY MEMBER"/>
    <property type="match status" value="1"/>
</dbReference>
<dbReference type="OrthoDB" id="9779623at2"/>
<dbReference type="PRINTS" id="PR00081">
    <property type="entry name" value="GDHRDH"/>
</dbReference>